<dbReference type="SUPFAM" id="SSF53850">
    <property type="entry name" value="Periplasmic binding protein-like II"/>
    <property type="match status" value="1"/>
</dbReference>
<dbReference type="Proteomes" id="UP001140973">
    <property type="component" value="Unassembled WGS sequence"/>
</dbReference>
<feature type="domain" description="Solute-binding protein family 3/N-terminal" evidence="3">
    <location>
        <begin position="26"/>
        <end position="257"/>
    </location>
</feature>
<dbReference type="PANTHER" id="PTHR35936">
    <property type="entry name" value="MEMBRANE-BOUND LYTIC MUREIN TRANSGLYCOSYLASE F"/>
    <property type="match status" value="1"/>
</dbReference>
<evidence type="ECO:0000313" key="5">
    <source>
        <dbReference type="Proteomes" id="UP001140973"/>
    </source>
</evidence>
<proteinExistence type="inferred from homology"/>
<gene>
    <name evidence="4" type="ORF">L9W73_17245</name>
</gene>
<reference evidence="4" key="1">
    <citation type="submission" date="2022-02" db="EMBL/GenBank/DDBJ databases">
        <title>Emergence and expansion in Europe of a Vibrio aestuarianus clonal complex pathogenic for oysters.</title>
        <authorList>
            <person name="Mesnil A."/>
            <person name="Travers M.-A."/>
        </authorList>
    </citation>
    <scope>NUCLEOTIDE SEQUENCE</scope>
    <source>
        <strain evidence="4">151-ITT-15-cp-1</strain>
    </source>
</reference>
<dbReference type="AlphaFoldDB" id="A0A9X4FIS9"/>
<dbReference type="RefSeq" id="WP_176312661.1">
    <property type="nucleotide sequence ID" value="NZ_JAKNAP010000121.1"/>
</dbReference>
<sequence>MAERYLYKFLLMMWLNSIWAFPSYGKISFATFEFAPYTTIGEQGHLTGPFVDIVKEVCNRMENECDIRYWPQRRAKQLVNSGQSIAIFPIGWNEERMSTYYFSAPIVVSEYGFFIRKDFSTSLDVLKNLQNLKVMVFSPSNTYSSLLTLQEKLTNSGYEPMDIVKKTDATLSILHMLNMRRVDAYYSNRDVGQFKIQTLNLDNIVYGWGYQEVVYFVAFPKEHVTQELVRRFNQALLGFMVNNPLFLEILSTYRLSPSPMSEKILDMYGVIR</sequence>
<keyword evidence="2" id="KW-0732">Signal</keyword>
<comment type="caution">
    <text evidence="4">The sequence shown here is derived from an EMBL/GenBank/DDBJ whole genome shotgun (WGS) entry which is preliminary data.</text>
</comment>
<evidence type="ECO:0000313" key="4">
    <source>
        <dbReference type="EMBL" id="MDE1359023.1"/>
    </source>
</evidence>
<organism evidence="4 5">
    <name type="scientific">Vibrio aestuarianus</name>
    <dbReference type="NCBI Taxonomy" id="28171"/>
    <lineage>
        <taxon>Bacteria</taxon>
        <taxon>Pseudomonadati</taxon>
        <taxon>Pseudomonadota</taxon>
        <taxon>Gammaproteobacteria</taxon>
        <taxon>Vibrionales</taxon>
        <taxon>Vibrionaceae</taxon>
        <taxon>Vibrio</taxon>
    </lineage>
</organism>
<protein>
    <submittedName>
        <fullName evidence="4">Transporter substrate-binding domain-containing protein</fullName>
    </submittedName>
</protein>
<dbReference type="Pfam" id="PF00497">
    <property type="entry name" value="SBP_bac_3"/>
    <property type="match status" value="1"/>
</dbReference>
<name>A0A9X4FIS9_9VIBR</name>
<evidence type="ECO:0000259" key="3">
    <source>
        <dbReference type="SMART" id="SM00062"/>
    </source>
</evidence>
<dbReference type="Gene3D" id="3.40.190.10">
    <property type="entry name" value="Periplasmic binding protein-like II"/>
    <property type="match status" value="2"/>
</dbReference>
<dbReference type="SMART" id="SM00062">
    <property type="entry name" value="PBPb"/>
    <property type="match status" value="1"/>
</dbReference>
<dbReference type="EMBL" id="JAKNAP010000121">
    <property type="protein sequence ID" value="MDE1359023.1"/>
    <property type="molecule type" value="Genomic_DNA"/>
</dbReference>
<evidence type="ECO:0000256" key="2">
    <source>
        <dbReference type="ARBA" id="ARBA00022729"/>
    </source>
</evidence>
<evidence type="ECO:0000256" key="1">
    <source>
        <dbReference type="ARBA" id="ARBA00010333"/>
    </source>
</evidence>
<dbReference type="InterPro" id="IPR001638">
    <property type="entry name" value="Solute-binding_3/MltF_N"/>
</dbReference>
<comment type="similarity">
    <text evidence="1">Belongs to the bacterial solute-binding protein 3 family.</text>
</comment>
<dbReference type="PANTHER" id="PTHR35936:SF25">
    <property type="entry name" value="ABC TRANSPORTER SUBSTRATE-BINDING PROTEIN"/>
    <property type="match status" value="1"/>
</dbReference>
<accession>A0A9X4FIS9</accession>